<dbReference type="GO" id="GO:0006272">
    <property type="term" value="P:leading strand elongation"/>
    <property type="evidence" value="ECO:0007669"/>
    <property type="project" value="TreeGrafter"/>
</dbReference>
<evidence type="ECO:0000256" key="3">
    <source>
        <dbReference type="ARBA" id="ARBA00023242"/>
    </source>
</evidence>
<dbReference type="InterPro" id="IPR003958">
    <property type="entry name" value="CBFA_NFYB_domain"/>
</dbReference>
<dbReference type="PANTHER" id="PTHR46172">
    <property type="entry name" value="DNA POLYMERASE EPSILON SUBUNIT 3"/>
    <property type="match status" value="1"/>
</dbReference>
<feature type="region of interest" description="Disordered" evidence="6">
    <location>
        <begin position="1"/>
        <end position="20"/>
    </location>
</feature>
<dbReference type="GO" id="GO:0008623">
    <property type="term" value="C:CHRAC"/>
    <property type="evidence" value="ECO:0007669"/>
    <property type="project" value="TreeGrafter"/>
</dbReference>
<feature type="region of interest" description="Disordered" evidence="6">
    <location>
        <begin position="145"/>
        <end position="208"/>
    </location>
</feature>
<dbReference type="GO" id="GO:0031507">
    <property type="term" value="P:heterochromatin formation"/>
    <property type="evidence" value="ECO:0007669"/>
    <property type="project" value="TreeGrafter"/>
</dbReference>
<evidence type="ECO:0000259" key="7">
    <source>
        <dbReference type="Pfam" id="PF00808"/>
    </source>
</evidence>
<gene>
    <name evidence="8" type="ORF">NADFUDRAFT_44820</name>
</gene>
<evidence type="ECO:0000256" key="1">
    <source>
        <dbReference type="ARBA" id="ARBA00004123"/>
    </source>
</evidence>
<evidence type="ECO:0000256" key="5">
    <source>
        <dbReference type="ARBA" id="ARBA00042096"/>
    </source>
</evidence>
<reference evidence="8 9" key="1">
    <citation type="journal article" date="2016" name="Proc. Natl. Acad. Sci. U.S.A.">
        <title>Comparative genomics of biotechnologically important yeasts.</title>
        <authorList>
            <person name="Riley R."/>
            <person name="Haridas S."/>
            <person name="Wolfe K.H."/>
            <person name="Lopes M.R."/>
            <person name="Hittinger C.T."/>
            <person name="Goeker M."/>
            <person name="Salamov A.A."/>
            <person name="Wisecaver J.H."/>
            <person name="Long T.M."/>
            <person name="Calvey C.H."/>
            <person name="Aerts A.L."/>
            <person name="Barry K.W."/>
            <person name="Choi C."/>
            <person name="Clum A."/>
            <person name="Coughlan A.Y."/>
            <person name="Deshpande S."/>
            <person name="Douglass A.P."/>
            <person name="Hanson S.J."/>
            <person name="Klenk H.-P."/>
            <person name="LaButti K.M."/>
            <person name="Lapidus A."/>
            <person name="Lindquist E.A."/>
            <person name="Lipzen A.M."/>
            <person name="Meier-Kolthoff J.P."/>
            <person name="Ohm R.A."/>
            <person name="Otillar R.P."/>
            <person name="Pangilinan J.L."/>
            <person name="Peng Y."/>
            <person name="Rokas A."/>
            <person name="Rosa C.A."/>
            <person name="Scheuner C."/>
            <person name="Sibirny A.A."/>
            <person name="Slot J.C."/>
            <person name="Stielow J.B."/>
            <person name="Sun H."/>
            <person name="Kurtzman C.P."/>
            <person name="Blackwell M."/>
            <person name="Grigoriev I.V."/>
            <person name="Jeffries T.W."/>
        </authorList>
    </citation>
    <scope>NUCLEOTIDE SEQUENCE [LARGE SCALE GENOMIC DNA]</scope>
    <source>
        <strain evidence="8 9">DSM 6958</strain>
    </source>
</reference>
<dbReference type="OrthoDB" id="1707486at2759"/>
<feature type="compositionally biased region" description="Acidic residues" evidence="6">
    <location>
        <begin position="165"/>
        <end position="176"/>
    </location>
</feature>
<dbReference type="EMBL" id="KV454406">
    <property type="protein sequence ID" value="ODQ68192.1"/>
    <property type="molecule type" value="Genomic_DNA"/>
</dbReference>
<evidence type="ECO:0000256" key="4">
    <source>
        <dbReference type="ARBA" id="ARBA00039775"/>
    </source>
</evidence>
<evidence type="ECO:0000256" key="2">
    <source>
        <dbReference type="ARBA" id="ARBA00022705"/>
    </source>
</evidence>
<dbReference type="GO" id="GO:0046982">
    <property type="term" value="F:protein heterodimerization activity"/>
    <property type="evidence" value="ECO:0007669"/>
    <property type="project" value="InterPro"/>
</dbReference>
<dbReference type="CDD" id="cd22928">
    <property type="entry name" value="HFD_POLE3_DPB4"/>
    <property type="match status" value="1"/>
</dbReference>
<dbReference type="InterPro" id="IPR051377">
    <property type="entry name" value="DNA_Pol-Epsilon_Subunit"/>
</dbReference>
<evidence type="ECO:0000313" key="8">
    <source>
        <dbReference type="EMBL" id="ODQ68192.1"/>
    </source>
</evidence>
<dbReference type="SUPFAM" id="SSF47113">
    <property type="entry name" value="Histone-fold"/>
    <property type="match status" value="1"/>
</dbReference>
<protein>
    <recommendedName>
        <fullName evidence="4">DNA polymerase epsilon subunit D</fullName>
    </recommendedName>
    <alternativeName>
        <fullName evidence="5">DNA polymerase II subunit D</fullName>
    </alternativeName>
</protein>
<dbReference type="Proteomes" id="UP000095009">
    <property type="component" value="Unassembled WGS sequence"/>
</dbReference>
<dbReference type="GO" id="GO:0008622">
    <property type="term" value="C:epsilon DNA polymerase complex"/>
    <property type="evidence" value="ECO:0007669"/>
    <property type="project" value="TreeGrafter"/>
</dbReference>
<keyword evidence="2" id="KW-0235">DNA replication</keyword>
<dbReference type="Gene3D" id="1.10.20.10">
    <property type="entry name" value="Histone, subunit A"/>
    <property type="match status" value="1"/>
</dbReference>
<dbReference type="InterPro" id="IPR009072">
    <property type="entry name" value="Histone-fold"/>
</dbReference>
<name>A0A1E3PTD1_9ASCO</name>
<proteinExistence type="predicted"/>
<keyword evidence="3" id="KW-0539">Nucleus</keyword>
<dbReference type="GO" id="GO:0006974">
    <property type="term" value="P:DNA damage response"/>
    <property type="evidence" value="ECO:0007669"/>
    <property type="project" value="TreeGrafter"/>
</dbReference>
<dbReference type="Pfam" id="PF00808">
    <property type="entry name" value="CBFD_NFYB_HMF"/>
    <property type="match status" value="1"/>
</dbReference>
<sequence length="230" mass="25458">MPPKGWKKYPEGFKPVNSSGAPLREKEQYGIEDLLLPRATMLKLAKDVLPDGSQIPKDGLMALLRSSTMFINYLAAEANNIAHIANRKTIVPTDVFKALENTNFASFVPEVRQSLEAYERVTKERAANKVLSKASDTVEDQNVDGFMLNDEEEDEYTNGSKIDQTEPEDDLNEPEETVSGNIMSDTHLSGNEKSSEANVKRTKILSNSNIDLESDAAIKILSTSHTPQSI</sequence>
<dbReference type="PANTHER" id="PTHR46172:SF1">
    <property type="entry name" value="DNA POLYMERASE EPSILON SUBUNIT 3"/>
    <property type="match status" value="1"/>
</dbReference>
<feature type="compositionally biased region" description="Polar residues" evidence="6">
    <location>
        <begin position="178"/>
        <end position="192"/>
    </location>
</feature>
<feature type="domain" description="Transcription factor CBF/NF-Y/archaeal histone" evidence="7">
    <location>
        <begin position="36"/>
        <end position="99"/>
    </location>
</feature>
<evidence type="ECO:0000256" key="6">
    <source>
        <dbReference type="SAM" id="MobiDB-lite"/>
    </source>
</evidence>
<dbReference type="GO" id="GO:0031490">
    <property type="term" value="F:chromatin DNA binding"/>
    <property type="evidence" value="ECO:0007669"/>
    <property type="project" value="TreeGrafter"/>
</dbReference>
<dbReference type="STRING" id="857566.A0A1E3PTD1"/>
<dbReference type="AlphaFoldDB" id="A0A1E3PTD1"/>
<evidence type="ECO:0000313" key="9">
    <source>
        <dbReference type="Proteomes" id="UP000095009"/>
    </source>
</evidence>
<comment type="subcellular location">
    <subcellularLocation>
        <location evidence="1">Nucleus</location>
    </subcellularLocation>
</comment>
<organism evidence="8 9">
    <name type="scientific">Nadsonia fulvescens var. elongata DSM 6958</name>
    <dbReference type="NCBI Taxonomy" id="857566"/>
    <lineage>
        <taxon>Eukaryota</taxon>
        <taxon>Fungi</taxon>
        <taxon>Dikarya</taxon>
        <taxon>Ascomycota</taxon>
        <taxon>Saccharomycotina</taxon>
        <taxon>Dipodascomycetes</taxon>
        <taxon>Dipodascales</taxon>
        <taxon>Dipodascales incertae sedis</taxon>
        <taxon>Nadsonia</taxon>
    </lineage>
</organism>
<accession>A0A1E3PTD1</accession>
<keyword evidence="9" id="KW-1185">Reference proteome</keyword>